<sequence>MASRSRQMLKFLLLGDGGVGKTAILNQYVDRKFNELYKATIGSDFSSKQVDIDGEFITLNIWDTAGQERFQSLGPNVYRGTDCCILVYDVTKPQSFENIKKWKNEFLSELGLSDSDDFPFLLLGNKTDLPGKSVEETTAREYAKNNGDMLFYEVSSKTGDNIQEAFLSLAKKTSERIKQKGSQTSAPVKVEEKRRSRGRQMLKLLLLGDGRVGKTAILNQFVNREFTQLYKATIGSDFSSKQVDIDGKFITLQIWDTAGQERFQSLGPTFYRGTDCCILVYDVTKPQSFENIKKWKNEFLMQLGLSDSDDFPFLLLGNKTDLPGKSVDETAAREYAKNNGDMLFYEVSSQTGDNIQEAFEAIIKQCLEKMPKDYFQIPSSVVTLEIRETESKPNKFMNFFSSIFKRNNQEQVKPPKEETNINQNIQKEKIGQESEFEMDPANKTKELQTQLENQAKELESLKEKFESMKKDFEMQLEKMQNQMEMMKKEHEEEIQHLKEAAHLNISDKPNDNLDS</sequence>
<dbReference type="PANTHER" id="PTHR47981:SF20">
    <property type="entry name" value="RAS-RELATED PROTEIN RAB-7A"/>
    <property type="match status" value="1"/>
</dbReference>
<dbReference type="SUPFAM" id="SSF52540">
    <property type="entry name" value="P-loop containing nucleoside triphosphate hydrolases"/>
    <property type="match status" value="2"/>
</dbReference>
<dbReference type="Proteomes" id="UP001470230">
    <property type="component" value="Unassembled WGS sequence"/>
</dbReference>
<dbReference type="EMBL" id="JAPFFF010000034">
    <property type="protein sequence ID" value="KAK8843561.1"/>
    <property type="molecule type" value="Genomic_DNA"/>
</dbReference>
<dbReference type="PANTHER" id="PTHR47981">
    <property type="entry name" value="RAB FAMILY"/>
    <property type="match status" value="1"/>
</dbReference>
<accession>A0ABR2HAS8</accession>
<dbReference type="SMART" id="SM00175">
    <property type="entry name" value="RAB"/>
    <property type="match status" value="2"/>
</dbReference>
<keyword evidence="3" id="KW-0342">GTP-binding</keyword>
<evidence type="ECO:0000256" key="4">
    <source>
        <dbReference type="SAM" id="Coils"/>
    </source>
</evidence>
<feature type="coiled-coil region" evidence="4">
    <location>
        <begin position="441"/>
        <end position="500"/>
    </location>
</feature>
<keyword evidence="2" id="KW-0547">Nucleotide-binding</keyword>
<evidence type="ECO:0000313" key="5">
    <source>
        <dbReference type="EMBL" id="KAK8843561.1"/>
    </source>
</evidence>
<dbReference type="Gene3D" id="3.40.50.300">
    <property type="entry name" value="P-loop containing nucleotide triphosphate hydrolases"/>
    <property type="match status" value="2"/>
</dbReference>
<dbReference type="InterPro" id="IPR001806">
    <property type="entry name" value="Small_GTPase"/>
</dbReference>
<dbReference type="PRINTS" id="PR00449">
    <property type="entry name" value="RASTRNSFRMNG"/>
</dbReference>
<name>A0ABR2HAS8_9EUKA</name>
<dbReference type="NCBIfam" id="TIGR00231">
    <property type="entry name" value="small_GTP"/>
    <property type="match status" value="2"/>
</dbReference>
<organism evidence="5 6">
    <name type="scientific">Tritrichomonas musculus</name>
    <dbReference type="NCBI Taxonomy" id="1915356"/>
    <lineage>
        <taxon>Eukaryota</taxon>
        <taxon>Metamonada</taxon>
        <taxon>Parabasalia</taxon>
        <taxon>Tritrichomonadida</taxon>
        <taxon>Tritrichomonadidae</taxon>
        <taxon>Tritrichomonas</taxon>
    </lineage>
</organism>
<evidence type="ECO:0000313" key="6">
    <source>
        <dbReference type="Proteomes" id="UP001470230"/>
    </source>
</evidence>
<evidence type="ECO:0000256" key="3">
    <source>
        <dbReference type="ARBA" id="ARBA00023134"/>
    </source>
</evidence>
<dbReference type="PROSITE" id="PS51417">
    <property type="entry name" value="ARF"/>
    <property type="match status" value="2"/>
</dbReference>
<comment type="similarity">
    <text evidence="1">Belongs to the small GTPase superfamily. Rab family.</text>
</comment>
<protein>
    <submittedName>
        <fullName evidence="5">Uncharacterized protein</fullName>
    </submittedName>
</protein>
<evidence type="ECO:0000256" key="1">
    <source>
        <dbReference type="ARBA" id="ARBA00006270"/>
    </source>
</evidence>
<proteinExistence type="inferred from homology"/>
<dbReference type="PROSITE" id="PS51419">
    <property type="entry name" value="RAB"/>
    <property type="match status" value="2"/>
</dbReference>
<gene>
    <name evidence="5" type="ORF">M9Y10_024618</name>
</gene>
<dbReference type="SMART" id="SM00173">
    <property type="entry name" value="RAS"/>
    <property type="match status" value="2"/>
</dbReference>
<dbReference type="SMART" id="SM00174">
    <property type="entry name" value="RHO"/>
    <property type="match status" value="2"/>
</dbReference>
<dbReference type="SMART" id="SM00176">
    <property type="entry name" value="RAN"/>
    <property type="match status" value="2"/>
</dbReference>
<dbReference type="InterPro" id="IPR027417">
    <property type="entry name" value="P-loop_NTPase"/>
</dbReference>
<keyword evidence="4" id="KW-0175">Coiled coil</keyword>
<dbReference type="PROSITE" id="PS51420">
    <property type="entry name" value="RHO"/>
    <property type="match status" value="2"/>
</dbReference>
<dbReference type="PROSITE" id="PS51421">
    <property type="entry name" value="RAS"/>
    <property type="match status" value="1"/>
</dbReference>
<keyword evidence="6" id="KW-1185">Reference proteome</keyword>
<reference evidence="5 6" key="1">
    <citation type="submission" date="2024-04" db="EMBL/GenBank/DDBJ databases">
        <title>Tritrichomonas musculus Genome.</title>
        <authorList>
            <person name="Alves-Ferreira E."/>
            <person name="Grigg M."/>
            <person name="Lorenzi H."/>
            <person name="Galac M."/>
        </authorList>
    </citation>
    <scope>NUCLEOTIDE SEQUENCE [LARGE SCALE GENOMIC DNA]</scope>
    <source>
        <strain evidence="5 6">EAF2021</strain>
    </source>
</reference>
<dbReference type="Pfam" id="PF00071">
    <property type="entry name" value="Ras"/>
    <property type="match status" value="2"/>
</dbReference>
<evidence type="ECO:0000256" key="2">
    <source>
        <dbReference type="ARBA" id="ARBA00022741"/>
    </source>
</evidence>
<dbReference type="InterPro" id="IPR005225">
    <property type="entry name" value="Small_GTP-bd"/>
</dbReference>
<comment type="caution">
    <text evidence="5">The sequence shown here is derived from an EMBL/GenBank/DDBJ whole genome shotgun (WGS) entry which is preliminary data.</text>
</comment>